<sequence>MSRGPVMSLVPLNLQAQPVVGLPPPAPRPCMLSGFMPEKLEISIPARPMAKTRSCHVASPSVWSGMGMNVSRAKPPPFPILTKSSHCEGSSAMWSKSKQQPTQPQKSKPILGLSNSCFINNSCQRVSLQVRRAAGPGEEPAGTAPQTNRGCSPNERAWMESKACRLKRAPPPASLIFPKLAFNSPRDYNSNNPPQERSSESCCVQNQRIPTPSPFMHRLVAANLMYGRHVLQGLGVPSYPEDKLSIPCPSLERVISFLIESSMRTEPFLQNSDAIPTSSGVFLHPAE</sequence>
<evidence type="ECO:0000313" key="2">
    <source>
        <dbReference type="EMBL" id="EPQ09898.1"/>
    </source>
</evidence>
<name>S7PGZ4_MYOBR</name>
<reference evidence="2 3" key="1">
    <citation type="journal article" date="2013" name="Nat. Commun.">
        <title>Genome analysis reveals insights into physiology and longevity of the Brandt's bat Myotis brandtii.</title>
        <authorList>
            <person name="Seim I."/>
            <person name="Fang X."/>
            <person name="Xiong Z."/>
            <person name="Lobanov A.V."/>
            <person name="Huang Z."/>
            <person name="Ma S."/>
            <person name="Feng Y."/>
            <person name="Turanov A.A."/>
            <person name="Zhu Y."/>
            <person name="Lenz T.L."/>
            <person name="Gerashchenko M.V."/>
            <person name="Fan D."/>
            <person name="Hee Yim S."/>
            <person name="Yao X."/>
            <person name="Jordan D."/>
            <person name="Xiong Y."/>
            <person name="Ma Y."/>
            <person name="Lyapunov A.N."/>
            <person name="Chen G."/>
            <person name="Kulakova O.I."/>
            <person name="Sun Y."/>
            <person name="Lee S.G."/>
            <person name="Bronson R.T."/>
            <person name="Moskalev A.A."/>
            <person name="Sunyaev S.R."/>
            <person name="Zhang G."/>
            <person name="Krogh A."/>
            <person name="Wang J."/>
            <person name="Gladyshev V.N."/>
        </authorList>
    </citation>
    <scope>NUCLEOTIDE SEQUENCE [LARGE SCALE GENOMIC DNA]</scope>
</reference>
<gene>
    <name evidence="2" type="ORF">D623_10027503</name>
</gene>
<accession>S7PGZ4</accession>
<dbReference type="Proteomes" id="UP000052978">
    <property type="component" value="Unassembled WGS sequence"/>
</dbReference>
<proteinExistence type="predicted"/>
<dbReference type="AlphaFoldDB" id="S7PGZ4"/>
<feature type="region of interest" description="Disordered" evidence="1">
    <location>
        <begin position="134"/>
        <end position="154"/>
    </location>
</feature>
<evidence type="ECO:0000313" key="3">
    <source>
        <dbReference type="Proteomes" id="UP000052978"/>
    </source>
</evidence>
<feature type="compositionally biased region" description="Low complexity" evidence="1">
    <location>
        <begin position="134"/>
        <end position="145"/>
    </location>
</feature>
<keyword evidence="3" id="KW-1185">Reference proteome</keyword>
<organism evidence="2 3">
    <name type="scientific">Myotis brandtii</name>
    <name type="common">Brandt's bat</name>
    <dbReference type="NCBI Taxonomy" id="109478"/>
    <lineage>
        <taxon>Eukaryota</taxon>
        <taxon>Metazoa</taxon>
        <taxon>Chordata</taxon>
        <taxon>Craniata</taxon>
        <taxon>Vertebrata</taxon>
        <taxon>Euteleostomi</taxon>
        <taxon>Mammalia</taxon>
        <taxon>Eutheria</taxon>
        <taxon>Laurasiatheria</taxon>
        <taxon>Chiroptera</taxon>
        <taxon>Yangochiroptera</taxon>
        <taxon>Vespertilionidae</taxon>
        <taxon>Myotis</taxon>
    </lineage>
</organism>
<protein>
    <submittedName>
        <fullName evidence="2">Uncharacterized protein</fullName>
    </submittedName>
</protein>
<dbReference type="EMBL" id="KE162863">
    <property type="protein sequence ID" value="EPQ09898.1"/>
    <property type="molecule type" value="Genomic_DNA"/>
</dbReference>
<evidence type="ECO:0000256" key="1">
    <source>
        <dbReference type="SAM" id="MobiDB-lite"/>
    </source>
</evidence>